<proteinExistence type="inferred from homology"/>
<dbReference type="GO" id="GO:0036064">
    <property type="term" value="C:ciliary basal body"/>
    <property type="evidence" value="ECO:0007669"/>
    <property type="project" value="Ensembl"/>
</dbReference>
<keyword evidence="4" id="KW-0963">Cytoplasm</keyword>
<keyword evidence="6" id="KW-0206">Cytoskeleton</keyword>
<keyword evidence="10" id="KW-1185">Reference proteome</keyword>
<feature type="region of interest" description="Disordered" evidence="8">
    <location>
        <begin position="1"/>
        <end position="113"/>
    </location>
</feature>
<feature type="compositionally biased region" description="Basic and acidic residues" evidence="8">
    <location>
        <begin position="57"/>
        <end position="70"/>
    </location>
</feature>
<dbReference type="GO" id="GO:0042073">
    <property type="term" value="P:intraciliary transport"/>
    <property type="evidence" value="ECO:0007669"/>
    <property type="project" value="InterPro"/>
</dbReference>
<gene>
    <name evidence="9" type="primary">IFT46</name>
</gene>
<feature type="compositionally biased region" description="Acidic residues" evidence="8">
    <location>
        <begin position="20"/>
        <end position="29"/>
    </location>
</feature>
<dbReference type="GO" id="GO:0048264">
    <property type="term" value="P:determination of ventral identity"/>
    <property type="evidence" value="ECO:0007669"/>
    <property type="project" value="Ensembl"/>
</dbReference>
<evidence type="ECO:0000256" key="7">
    <source>
        <dbReference type="ARBA" id="ARBA00023273"/>
    </source>
</evidence>
<keyword evidence="5" id="KW-0969">Cilium</keyword>
<dbReference type="Ensembl" id="ENSLCAT00010056052.1">
    <property type="protein sequence ID" value="ENSLCAP00010054632.1"/>
    <property type="gene ID" value="ENSLCAG00010025464.1"/>
</dbReference>
<evidence type="ECO:0000256" key="4">
    <source>
        <dbReference type="ARBA" id="ARBA00022490"/>
    </source>
</evidence>
<accession>A0A4W6FUR2</accession>
<dbReference type="GO" id="GO:0031514">
    <property type="term" value="C:motile cilium"/>
    <property type="evidence" value="ECO:0007669"/>
    <property type="project" value="TreeGrafter"/>
</dbReference>
<dbReference type="InParanoid" id="A0A4W6FUR2"/>
<evidence type="ECO:0000256" key="5">
    <source>
        <dbReference type="ARBA" id="ARBA00023069"/>
    </source>
</evidence>
<dbReference type="Pfam" id="PF12317">
    <property type="entry name" value="IFT46_B_C"/>
    <property type="match status" value="1"/>
</dbReference>
<evidence type="ECO:0000313" key="10">
    <source>
        <dbReference type="Proteomes" id="UP000314980"/>
    </source>
</evidence>
<dbReference type="STRING" id="8187.ENSLCAP00010054632"/>
<dbReference type="InterPro" id="IPR022088">
    <property type="entry name" value="Intraflagellar_transp_cmplxB"/>
</dbReference>
<comment type="similarity">
    <text evidence="2">Belongs to the IFT46 family.</text>
</comment>
<dbReference type="GO" id="GO:0060041">
    <property type="term" value="P:retina development in camera-type eye"/>
    <property type="evidence" value="ECO:0007669"/>
    <property type="project" value="Ensembl"/>
</dbReference>
<evidence type="ECO:0000256" key="3">
    <source>
        <dbReference type="ARBA" id="ARBA00017206"/>
    </source>
</evidence>
<name>A0A4W6FUR2_LATCA</name>
<feature type="compositionally biased region" description="Acidic residues" evidence="8">
    <location>
        <begin position="77"/>
        <end position="98"/>
    </location>
</feature>
<evidence type="ECO:0000256" key="2">
    <source>
        <dbReference type="ARBA" id="ARBA00007700"/>
    </source>
</evidence>
<keyword evidence="7" id="KW-0966">Cell projection</keyword>
<dbReference type="AlphaFoldDB" id="A0A4W6FUR2"/>
<dbReference type="FunCoup" id="A0A4W6FUR2">
    <property type="interactions" value="1228"/>
</dbReference>
<evidence type="ECO:0000256" key="8">
    <source>
        <dbReference type="SAM" id="MobiDB-lite"/>
    </source>
</evidence>
<comment type="subcellular location">
    <subcellularLocation>
        <location evidence="1">Cytoplasm</location>
        <location evidence="1">Cytoskeleton</location>
        <location evidence="1">Cilium basal body</location>
    </subcellularLocation>
</comment>
<dbReference type="GO" id="GO:0030992">
    <property type="term" value="C:intraciliary transport particle B"/>
    <property type="evidence" value="ECO:0007669"/>
    <property type="project" value="TreeGrafter"/>
</dbReference>
<evidence type="ECO:0000256" key="6">
    <source>
        <dbReference type="ARBA" id="ARBA00023212"/>
    </source>
</evidence>
<dbReference type="GO" id="GO:0048793">
    <property type="term" value="P:pronephros development"/>
    <property type="evidence" value="ECO:0007669"/>
    <property type="project" value="Ensembl"/>
</dbReference>
<evidence type="ECO:0000313" key="9">
    <source>
        <dbReference type="Ensembl" id="ENSLCAP00010054632.1"/>
    </source>
</evidence>
<sequence length="325" mass="36395">MERADRGKDARLLKNQPYDESLEVIDSEEVASVYSPTPESRRSRGGRGLMSANSSSDEFHEDHKPQRPREVLGGQPGEEEDEEEEDSDEEDTDDDDEPGQAPEGAYDPADYANLPVSTEVKELFQYITRYTPQSIDLEHSLKPFIPDFIPAVGDIDAFLKVPRPDGKADGLGLLVLDEPSVKQSDPTVLSLWLSEESKQHGATEKVTSVASPQSNPRVVDSWVESISALHRSKPPASVQYVRSMPDIDSLMQEWPAELEELLGRLRLPPARLRCSLTQYADAVCALLDIPVYSSRIQSLHLLFSLYLEFRDSQHFTRRVCGEPES</sequence>
<reference evidence="10" key="1">
    <citation type="submission" date="2015-09" db="EMBL/GenBank/DDBJ databases">
        <authorList>
            <person name="Sai Rama Sridatta P."/>
        </authorList>
    </citation>
    <scope>NUCLEOTIDE SEQUENCE [LARGE SCALE GENOMIC DNA]</scope>
</reference>
<dbReference type="PANTHER" id="PTHR13376:SF0">
    <property type="entry name" value="INTRAFLAGELLAR TRANSPORT PROTEIN 46 HOMOLOG"/>
    <property type="match status" value="1"/>
</dbReference>
<protein>
    <recommendedName>
        <fullName evidence="3">Intraflagellar transport protein 46 homolog</fullName>
    </recommendedName>
</protein>
<organism evidence="9 10">
    <name type="scientific">Lates calcarifer</name>
    <name type="common">Barramundi</name>
    <name type="synonym">Holocentrus calcarifer</name>
    <dbReference type="NCBI Taxonomy" id="8187"/>
    <lineage>
        <taxon>Eukaryota</taxon>
        <taxon>Metazoa</taxon>
        <taxon>Chordata</taxon>
        <taxon>Craniata</taxon>
        <taxon>Vertebrata</taxon>
        <taxon>Euteleostomi</taxon>
        <taxon>Actinopterygii</taxon>
        <taxon>Neopterygii</taxon>
        <taxon>Teleostei</taxon>
        <taxon>Neoteleostei</taxon>
        <taxon>Acanthomorphata</taxon>
        <taxon>Carangaria</taxon>
        <taxon>Carangaria incertae sedis</taxon>
        <taxon>Centropomidae</taxon>
        <taxon>Lates</taxon>
    </lineage>
</organism>
<dbReference type="GeneTree" id="ENSGT00390000005544"/>
<dbReference type="Proteomes" id="UP000314980">
    <property type="component" value="Unassembled WGS sequence"/>
</dbReference>
<feature type="compositionally biased region" description="Basic and acidic residues" evidence="8">
    <location>
        <begin position="1"/>
        <end position="12"/>
    </location>
</feature>
<dbReference type="GO" id="GO:0060271">
    <property type="term" value="P:cilium assembly"/>
    <property type="evidence" value="ECO:0007669"/>
    <property type="project" value="Ensembl"/>
</dbReference>
<reference evidence="9" key="3">
    <citation type="submission" date="2025-09" db="UniProtKB">
        <authorList>
            <consortium name="Ensembl"/>
        </authorList>
    </citation>
    <scope>IDENTIFICATION</scope>
</reference>
<evidence type="ECO:0000256" key="1">
    <source>
        <dbReference type="ARBA" id="ARBA00004120"/>
    </source>
</evidence>
<dbReference type="PANTHER" id="PTHR13376">
    <property type="entry name" value="INTRAFLAGELLAR TRANSPORT PROTEIN 46 HOMOLOG"/>
    <property type="match status" value="1"/>
</dbReference>
<reference evidence="9" key="2">
    <citation type="submission" date="2025-08" db="UniProtKB">
        <authorList>
            <consortium name="Ensembl"/>
        </authorList>
    </citation>
    <scope>IDENTIFICATION</scope>
</reference>